<protein>
    <submittedName>
        <fullName evidence="3">Uncharacterized protein</fullName>
    </submittedName>
</protein>
<name>A0A6J5T255_9CAUD</name>
<proteinExistence type="predicted"/>
<dbReference type="EMBL" id="LR797360">
    <property type="protein sequence ID" value="CAB4205553.1"/>
    <property type="molecule type" value="Genomic_DNA"/>
</dbReference>
<gene>
    <name evidence="1" type="ORF">UFOVP1286_14</name>
    <name evidence="2" type="ORF">UFOVP1407_44</name>
    <name evidence="3" type="ORF">UFOVP1640_11</name>
</gene>
<accession>A0A6J5T255</accession>
<organism evidence="3">
    <name type="scientific">uncultured Caudovirales phage</name>
    <dbReference type="NCBI Taxonomy" id="2100421"/>
    <lineage>
        <taxon>Viruses</taxon>
        <taxon>Duplodnaviria</taxon>
        <taxon>Heunggongvirae</taxon>
        <taxon>Uroviricota</taxon>
        <taxon>Caudoviricetes</taxon>
        <taxon>Peduoviridae</taxon>
        <taxon>Maltschvirus</taxon>
        <taxon>Maltschvirus maltsch</taxon>
    </lineage>
</organism>
<dbReference type="EMBL" id="LR797247">
    <property type="protein sequence ID" value="CAB4195339.1"/>
    <property type="molecule type" value="Genomic_DNA"/>
</dbReference>
<dbReference type="EMBL" id="LR797504">
    <property type="protein sequence ID" value="CAB4221610.1"/>
    <property type="molecule type" value="Genomic_DNA"/>
</dbReference>
<evidence type="ECO:0000313" key="3">
    <source>
        <dbReference type="EMBL" id="CAB4221610.1"/>
    </source>
</evidence>
<evidence type="ECO:0000313" key="1">
    <source>
        <dbReference type="EMBL" id="CAB4195339.1"/>
    </source>
</evidence>
<evidence type="ECO:0000313" key="2">
    <source>
        <dbReference type="EMBL" id="CAB4205553.1"/>
    </source>
</evidence>
<sequence length="81" mass="9700">MDLQQVFNIFIPIVCGVLGWFCRELWTAVQGLKEDVAKLREDLPSKYVSKEDFNDRWNEVLKSLHRLEDKMDRVMELETRK</sequence>
<reference evidence="3" key="1">
    <citation type="submission" date="2020-05" db="EMBL/GenBank/DDBJ databases">
        <authorList>
            <person name="Chiriac C."/>
            <person name="Salcher M."/>
            <person name="Ghai R."/>
            <person name="Kavagutti S V."/>
        </authorList>
    </citation>
    <scope>NUCLEOTIDE SEQUENCE</scope>
</reference>